<reference evidence="2 3" key="1">
    <citation type="submission" date="2015-02" db="EMBL/GenBank/DDBJ databases">
        <title>Nostoc linckia genome annotation.</title>
        <authorList>
            <person name="Zhou Z."/>
        </authorList>
    </citation>
    <scope>NUCLEOTIDE SEQUENCE [LARGE SCALE GENOMIC DNA]</scope>
    <source>
        <strain evidence="3">z8</strain>
    </source>
</reference>
<dbReference type="AlphaFoldDB" id="A0A9Q5ZC77"/>
<feature type="compositionally biased region" description="Gly residues" evidence="1">
    <location>
        <begin position="124"/>
        <end position="134"/>
    </location>
</feature>
<feature type="compositionally biased region" description="Low complexity" evidence="1">
    <location>
        <begin position="112"/>
        <end position="123"/>
    </location>
</feature>
<protein>
    <submittedName>
        <fullName evidence="2">Uncharacterized protein</fullName>
    </submittedName>
</protein>
<evidence type="ECO:0000313" key="3">
    <source>
        <dbReference type="Proteomes" id="UP000222310"/>
    </source>
</evidence>
<proteinExistence type="predicted"/>
<dbReference type="EMBL" id="LAHD01000036">
    <property type="protein sequence ID" value="PHK03540.1"/>
    <property type="molecule type" value="Genomic_DNA"/>
</dbReference>
<organism evidence="2 3">
    <name type="scientific">Nostoc linckia z8</name>
    <dbReference type="NCBI Taxonomy" id="1628746"/>
    <lineage>
        <taxon>Bacteria</taxon>
        <taxon>Bacillati</taxon>
        <taxon>Cyanobacteriota</taxon>
        <taxon>Cyanophyceae</taxon>
        <taxon>Nostocales</taxon>
        <taxon>Nostocaceae</taxon>
        <taxon>Nostoc</taxon>
    </lineage>
</organism>
<evidence type="ECO:0000256" key="1">
    <source>
        <dbReference type="SAM" id="MobiDB-lite"/>
    </source>
</evidence>
<name>A0A9Q5ZC77_NOSLI</name>
<gene>
    <name evidence="2" type="ORF">VF08_14520</name>
</gene>
<dbReference type="Proteomes" id="UP000222310">
    <property type="component" value="Unassembled WGS sequence"/>
</dbReference>
<accession>A0A9Q5ZC77</accession>
<comment type="caution">
    <text evidence="2">The sequence shown here is derived from an EMBL/GenBank/DDBJ whole genome shotgun (WGS) entry which is preliminary data.</text>
</comment>
<evidence type="ECO:0000313" key="2">
    <source>
        <dbReference type="EMBL" id="PHK03540.1"/>
    </source>
</evidence>
<dbReference type="GeneID" id="57096922"/>
<feature type="region of interest" description="Disordered" evidence="1">
    <location>
        <begin position="112"/>
        <end position="140"/>
    </location>
</feature>
<sequence>MSIAFLKNTANIVATCSFALVSIQPTIAQTATFTIDASKPEYSGVPAAQGIGVNDIVELRIAGMTGLIGRENTIRLSTGKTLIQRDDVVSFKWQDGSSEKGKVVSLFSTVGTTPIPGTQQPTPNGGGSGGGGGYFESDGGEYGSNNPYENCYSIPRTVTITVGEGENSYSETYTAGTNLECPGGF</sequence>
<dbReference type="RefSeq" id="WP_099069303.1">
    <property type="nucleotide sequence ID" value="NZ_LAHD01000036.1"/>
</dbReference>